<feature type="chain" id="PRO_5040789229" evidence="8">
    <location>
        <begin position="23"/>
        <end position="1062"/>
    </location>
</feature>
<evidence type="ECO:0000259" key="9">
    <source>
        <dbReference type="Pfam" id="PF07715"/>
    </source>
</evidence>
<accession>A0A9X1VLM2</accession>
<dbReference type="SUPFAM" id="SSF56935">
    <property type="entry name" value="Porins"/>
    <property type="match status" value="1"/>
</dbReference>
<dbReference type="AlphaFoldDB" id="A0A9X1VLM2"/>
<dbReference type="InterPro" id="IPR023996">
    <property type="entry name" value="TonB-dep_OMP_SusC/RagA"/>
</dbReference>
<dbReference type="SUPFAM" id="SSF49464">
    <property type="entry name" value="Carboxypeptidase regulatory domain-like"/>
    <property type="match status" value="1"/>
</dbReference>
<comment type="subcellular location">
    <subcellularLocation>
        <location evidence="1 7">Cell outer membrane</location>
        <topology evidence="1 7">Multi-pass membrane protein</topology>
    </subcellularLocation>
</comment>
<evidence type="ECO:0000256" key="8">
    <source>
        <dbReference type="SAM" id="SignalP"/>
    </source>
</evidence>
<reference evidence="10" key="1">
    <citation type="submission" date="2022-02" db="EMBL/GenBank/DDBJ databases">
        <title>Polaribacter sp. MSW13, isolated from seawater.</title>
        <authorList>
            <person name="Kristyanto S."/>
            <person name="Jung J."/>
            <person name="Jeon C.O."/>
        </authorList>
    </citation>
    <scope>NUCLEOTIDE SEQUENCE</scope>
    <source>
        <strain evidence="10">MSW13</strain>
    </source>
</reference>
<keyword evidence="6 7" id="KW-0998">Cell outer membrane</keyword>
<protein>
    <submittedName>
        <fullName evidence="10">SusC/RagA family TonB-linked outer membrane protein</fullName>
    </submittedName>
</protein>
<gene>
    <name evidence="10" type="ORF">MC378_06210</name>
</gene>
<dbReference type="InterPro" id="IPR037066">
    <property type="entry name" value="Plug_dom_sf"/>
</dbReference>
<evidence type="ECO:0000313" key="10">
    <source>
        <dbReference type="EMBL" id="MCI2228754.1"/>
    </source>
</evidence>
<comment type="similarity">
    <text evidence="7">Belongs to the TonB-dependent receptor family.</text>
</comment>
<evidence type="ECO:0000256" key="3">
    <source>
        <dbReference type="ARBA" id="ARBA00022452"/>
    </source>
</evidence>
<evidence type="ECO:0000256" key="4">
    <source>
        <dbReference type="ARBA" id="ARBA00022692"/>
    </source>
</evidence>
<dbReference type="Proteomes" id="UP001139369">
    <property type="component" value="Unassembled WGS sequence"/>
</dbReference>
<dbReference type="RefSeq" id="WP_242177883.1">
    <property type="nucleotide sequence ID" value="NZ_JAKQYM010000003.1"/>
</dbReference>
<keyword evidence="8" id="KW-0732">Signal</keyword>
<dbReference type="NCBIfam" id="TIGR04056">
    <property type="entry name" value="OMP_RagA_SusC"/>
    <property type="match status" value="1"/>
</dbReference>
<dbReference type="PROSITE" id="PS52016">
    <property type="entry name" value="TONB_DEPENDENT_REC_3"/>
    <property type="match status" value="1"/>
</dbReference>
<keyword evidence="4 7" id="KW-0812">Transmembrane</keyword>
<keyword evidence="2 7" id="KW-0813">Transport</keyword>
<evidence type="ECO:0000313" key="11">
    <source>
        <dbReference type="Proteomes" id="UP001139369"/>
    </source>
</evidence>
<evidence type="ECO:0000256" key="2">
    <source>
        <dbReference type="ARBA" id="ARBA00022448"/>
    </source>
</evidence>
<dbReference type="EMBL" id="JAKQYM010000003">
    <property type="protein sequence ID" value="MCI2228754.1"/>
    <property type="molecule type" value="Genomic_DNA"/>
</dbReference>
<feature type="signal peptide" evidence="8">
    <location>
        <begin position="1"/>
        <end position="22"/>
    </location>
</feature>
<dbReference type="InterPro" id="IPR039426">
    <property type="entry name" value="TonB-dep_rcpt-like"/>
</dbReference>
<evidence type="ECO:0000256" key="7">
    <source>
        <dbReference type="PROSITE-ProRule" id="PRU01360"/>
    </source>
</evidence>
<feature type="domain" description="TonB-dependent receptor plug" evidence="9">
    <location>
        <begin position="125"/>
        <end position="246"/>
    </location>
</feature>
<dbReference type="Pfam" id="PF13715">
    <property type="entry name" value="CarbopepD_reg_2"/>
    <property type="match status" value="1"/>
</dbReference>
<evidence type="ECO:0000256" key="6">
    <source>
        <dbReference type="ARBA" id="ARBA00023237"/>
    </source>
</evidence>
<dbReference type="InterPro" id="IPR008969">
    <property type="entry name" value="CarboxyPept-like_regulatory"/>
</dbReference>
<keyword evidence="11" id="KW-1185">Reference proteome</keyword>
<dbReference type="NCBIfam" id="TIGR04057">
    <property type="entry name" value="SusC_RagA_signa"/>
    <property type="match status" value="1"/>
</dbReference>
<dbReference type="Gene3D" id="2.60.40.1120">
    <property type="entry name" value="Carboxypeptidase-like, regulatory domain"/>
    <property type="match status" value="1"/>
</dbReference>
<proteinExistence type="inferred from homology"/>
<dbReference type="InterPro" id="IPR036942">
    <property type="entry name" value="Beta-barrel_TonB_sf"/>
</dbReference>
<keyword evidence="3 7" id="KW-1134">Transmembrane beta strand</keyword>
<dbReference type="Pfam" id="PF07715">
    <property type="entry name" value="Plug"/>
    <property type="match status" value="1"/>
</dbReference>
<sequence length="1062" mass="115985">MKKTYNLLLSLFMLLVVQSTFAQLKTISGVVTEKGSKTPLPEVSVFIAQINKGTVTDFDGLYSLKAENLKGKKITFSYLGYKAFTAILTGENQVINVVLEPDATNLDEIVVTALGIKRESKALGYSLTEVGGEKLSTVKSLSAVNSLQGRVAGVNISTGSGGAAGSSRVIIRGASSLTGNNQPLYVIDGIPVINNTNGSVVGATNDGTGDGGDDISSLNPDDIESVSVLKGSSAAALYGSLASNGVIMITTKSGKNQKKLGVEFSSSFTFDKVNTDLQDFQTTYGQGNNRLKPGYEYDLTGNPVEIALEANAIDDSYVSSLQSWGAPLDGSMVYNWDGVKRPYSYTGNNLDKFYNTGTTAINTVALAKGGEGYNYRFSFSNLDNKDIFPNTTLNRKSISLNASAKINPKLTSTVNTKYVIEDVKNRINIGDTPGNANTVAYVLPSSLDIYDLRPGSNEDGTELRFQPSQFISNPYWATNDFNNADTKNRFTASTTLKYDVNEWLYVTGRVGIDTYDLSRKRVTPYGTAYRPAGELYQIKSTYKLVNSDFMVGISKDITDKISINSIIGANSRSSSYESLSALGRGFIVVGLEDLNNTTLPEPSYGYSKTKTNSIYGSIETSFDKYLYLTFTGRNDWFSTLSFPGKTTPNDGFYWSVSQSLLLNQAFDLPEVINYAKVRASYAQVAGGARNAYSLNLDYAITGSFQGQSFGQLNGNSIPNPNLIPFQKNEFEVGFEGRFFNNRLNLDMAYYSNKTQNDIVRAAASQSSGFTSSILNIGELQNKGVEFLIGGTPIRTEDFSWNTSFNFGYNDSEIIHTDDEDTAINVDGSLTRSRTAIISHIVGENYGVIWGSSYKRDDNGNIMYNISGSIPKPIQGENKILGKGVAPYTMGFSNTFKYKDLSLSFLIDAKFGGSVHSGTNRELMMRGLHKKTLEGRENGLVVSGIDDATGQPFTMTVAPENLRTYYGFIGEENSGISEEFVYSTDFIKFRELSLSYNLPEEALKNIFISNVRLSVIGRNLFFISRKIDNVDPEASLNNLNSQGIERFGTPSTKSYGFSINVKF</sequence>
<dbReference type="InterPro" id="IPR023997">
    <property type="entry name" value="TonB-dep_OMP_SusC/RagA_CS"/>
</dbReference>
<comment type="caution">
    <text evidence="10">The sequence shown here is derived from an EMBL/GenBank/DDBJ whole genome shotgun (WGS) entry which is preliminary data.</text>
</comment>
<dbReference type="GO" id="GO:0009279">
    <property type="term" value="C:cell outer membrane"/>
    <property type="evidence" value="ECO:0007669"/>
    <property type="project" value="UniProtKB-SubCell"/>
</dbReference>
<evidence type="ECO:0000256" key="5">
    <source>
        <dbReference type="ARBA" id="ARBA00023136"/>
    </source>
</evidence>
<organism evidence="10 11">
    <name type="scientific">Polaribacter marinus</name>
    <dbReference type="NCBI Taxonomy" id="2916838"/>
    <lineage>
        <taxon>Bacteria</taxon>
        <taxon>Pseudomonadati</taxon>
        <taxon>Bacteroidota</taxon>
        <taxon>Flavobacteriia</taxon>
        <taxon>Flavobacteriales</taxon>
        <taxon>Flavobacteriaceae</taxon>
    </lineage>
</organism>
<dbReference type="InterPro" id="IPR012910">
    <property type="entry name" value="Plug_dom"/>
</dbReference>
<name>A0A9X1VLM2_9FLAO</name>
<evidence type="ECO:0000256" key="1">
    <source>
        <dbReference type="ARBA" id="ARBA00004571"/>
    </source>
</evidence>
<keyword evidence="5 7" id="KW-0472">Membrane</keyword>
<dbReference type="Gene3D" id="2.170.130.10">
    <property type="entry name" value="TonB-dependent receptor, plug domain"/>
    <property type="match status" value="1"/>
</dbReference>
<dbReference type="Gene3D" id="2.40.170.20">
    <property type="entry name" value="TonB-dependent receptor, beta-barrel domain"/>
    <property type="match status" value="1"/>
</dbReference>